<dbReference type="Gene3D" id="3.60.20.40">
    <property type="match status" value="1"/>
</dbReference>
<sequence>MAPTIVMEDGAPVLVIGSPGGSRIIGYVAQAIIAHLDWGMDVQQAVSMPHLVNRFGTYDLEEGTSAEGLAEQLTLLGFEVNTRGLNSGLHAISIGQQLKGGADPRREGIALGE</sequence>
<proteinExistence type="inferred from homology"/>
<dbReference type="InterPro" id="IPR029055">
    <property type="entry name" value="Ntn_hydrolases_N"/>
</dbReference>
<reference evidence="5 6" key="1">
    <citation type="journal article" date="2013" name="PLoS ONE">
        <title>Poles Apart: Arctic and Antarctic Octadecabacter strains Share High Genome Plasticity and a New Type of Xanthorhodopsin.</title>
        <authorList>
            <person name="Vollmers J."/>
            <person name="Voget S."/>
            <person name="Dietrich S."/>
            <person name="Gollnow K."/>
            <person name="Smits M."/>
            <person name="Meyer K."/>
            <person name="Brinkhoff T."/>
            <person name="Simon M."/>
            <person name="Daniel R."/>
        </authorList>
    </citation>
    <scope>NUCLEOTIDE SEQUENCE [LARGE SCALE GENOMIC DNA]</scope>
    <source>
        <strain evidence="5 6">307</strain>
    </source>
</reference>
<evidence type="ECO:0000256" key="2">
    <source>
        <dbReference type="ARBA" id="ARBA00022679"/>
    </source>
</evidence>
<dbReference type="GO" id="GO:0103068">
    <property type="term" value="F:leukotriene C4 gamma-glutamyl transferase activity"/>
    <property type="evidence" value="ECO:0007669"/>
    <property type="project" value="UniProtKB-EC"/>
</dbReference>
<dbReference type="Proteomes" id="UP000005307">
    <property type="component" value="Chromosome"/>
</dbReference>
<gene>
    <name evidence="5" type="primary">ggt3</name>
    <name evidence="5" type="ORF">OAN307_c18820</name>
</gene>
<organism evidence="5 6">
    <name type="scientific">Octadecabacter antarcticus 307</name>
    <dbReference type="NCBI Taxonomy" id="391626"/>
    <lineage>
        <taxon>Bacteria</taxon>
        <taxon>Pseudomonadati</taxon>
        <taxon>Pseudomonadota</taxon>
        <taxon>Alphaproteobacteria</taxon>
        <taxon>Rhodobacterales</taxon>
        <taxon>Roseobacteraceae</taxon>
        <taxon>Octadecabacter</taxon>
    </lineage>
</organism>
<dbReference type="SUPFAM" id="SSF56235">
    <property type="entry name" value="N-terminal nucleophile aminohydrolases (Ntn hydrolases)"/>
    <property type="match status" value="1"/>
</dbReference>
<dbReference type="AlphaFoldDB" id="M9R4J9"/>
<dbReference type="HOGENOM" id="CLU_135087_0_0_5"/>
<dbReference type="PANTHER" id="PTHR43199:SF1">
    <property type="entry name" value="GLUTATHIONE HYDROLASE PROENZYME"/>
    <property type="match status" value="1"/>
</dbReference>
<name>M9R4J9_9RHOB</name>
<keyword evidence="3" id="KW-0378">Hydrolase</keyword>
<evidence type="ECO:0000256" key="1">
    <source>
        <dbReference type="ARBA" id="ARBA00009381"/>
    </source>
</evidence>
<dbReference type="KEGG" id="oat:OAN307_c18820"/>
<evidence type="ECO:0000256" key="3">
    <source>
        <dbReference type="ARBA" id="ARBA00022801"/>
    </source>
</evidence>
<dbReference type="PANTHER" id="PTHR43199">
    <property type="entry name" value="GLUTATHIONE HYDROLASE"/>
    <property type="match status" value="1"/>
</dbReference>
<dbReference type="EMBL" id="CP003740">
    <property type="protein sequence ID" value="AGI67534.1"/>
    <property type="molecule type" value="Genomic_DNA"/>
</dbReference>
<keyword evidence="4" id="KW-0865">Zymogen</keyword>
<dbReference type="Pfam" id="PF01019">
    <property type="entry name" value="G_glu_transpept"/>
    <property type="match status" value="1"/>
</dbReference>
<dbReference type="GO" id="GO:0016787">
    <property type="term" value="F:hydrolase activity"/>
    <property type="evidence" value="ECO:0007669"/>
    <property type="project" value="UniProtKB-KW"/>
</dbReference>
<evidence type="ECO:0000313" key="6">
    <source>
        <dbReference type="Proteomes" id="UP000005307"/>
    </source>
</evidence>
<dbReference type="InterPro" id="IPR043137">
    <property type="entry name" value="GGT_ssub_C"/>
</dbReference>
<evidence type="ECO:0000313" key="5">
    <source>
        <dbReference type="EMBL" id="AGI67534.1"/>
    </source>
</evidence>
<dbReference type="InterPro" id="IPR051792">
    <property type="entry name" value="GGT_bact"/>
</dbReference>
<evidence type="ECO:0000256" key="4">
    <source>
        <dbReference type="ARBA" id="ARBA00023145"/>
    </source>
</evidence>
<dbReference type="STRING" id="391626.OAN307_c18820"/>
<keyword evidence="2 5" id="KW-0808">Transferase</keyword>
<keyword evidence="5" id="KW-0012">Acyltransferase</keyword>
<accession>M9R4J9</accession>
<dbReference type="EC" id="2.3.2.2" evidence="5"/>
<dbReference type="eggNOG" id="COG0405">
    <property type="taxonomic scope" value="Bacteria"/>
</dbReference>
<keyword evidence="6" id="KW-1185">Reference proteome</keyword>
<protein>
    <submittedName>
        <fullName evidence="5">Gamma-glutamyltranspeptidase 3</fullName>
        <ecNumber evidence="5">2.3.2.2</ecNumber>
    </submittedName>
</protein>
<comment type="similarity">
    <text evidence="1">Belongs to the gamma-glutamyltransferase family.</text>
</comment>